<evidence type="ECO:0008006" key="3">
    <source>
        <dbReference type="Google" id="ProtNLM"/>
    </source>
</evidence>
<sequence length="133" mass="13975">MDLTLKSETFASDDQSWLGSAHGTDCTETITLDTSTFTPATHYPNGYFKSGIPLGKITATGKYGPYDNAAADGRQTLDGHLYAAVKAPTDNTVDPSGALLWHGKVRPSRLPGGAGVVDAAGMADVAGRIRYQD</sequence>
<organism evidence="1 2">
    <name type="scientific">Streptomyces osmaniensis</name>
    <dbReference type="NCBI Taxonomy" id="593134"/>
    <lineage>
        <taxon>Bacteria</taxon>
        <taxon>Bacillati</taxon>
        <taxon>Actinomycetota</taxon>
        <taxon>Actinomycetes</taxon>
        <taxon>Kitasatosporales</taxon>
        <taxon>Streptomycetaceae</taxon>
        <taxon>Streptomyces</taxon>
    </lineage>
</organism>
<dbReference type="RefSeq" id="WP_346180188.1">
    <property type="nucleotide sequence ID" value="NZ_BAABCE010000001.1"/>
</dbReference>
<protein>
    <recommendedName>
        <fullName evidence="3">Bacteriophage lambda head decoration protein D</fullName>
    </recommendedName>
</protein>
<keyword evidence="2" id="KW-1185">Reference proteome</keyword>
<dbReference type="Proteomes" id="UP001500707">
    <property type="component" value="Unassembled WGS sequence"/>
</dbReference>
<dbReference type="EMBL" id="BAABCE010000001">
    <property type="protein sequence ID" value="GAA3527799.1"/>
    <property type="molecule type" value="Genomic_DNA"/>
</dbReference>
<proteinExistence type="predicted"/>
<evidence type="ECO:0000313" key="1">
    <source>
        <dbReference type="EMBL" id="GAA3527799.1"/>
    </source>
</evidence>
<dbReference type="Pfam" id="PF02924">
    <property type="entry name" value="HDPD"/>
    <property type="match status" value="1"/>
</dbReference>
<accession>A0ABP6V5Q9</accession>
<reference evidence="2" key="1">
    <citation type="journal article" date="2019" name="Int. J. Syst. Evol. Microbiol.">
        <title>The Global Catalogue of Microorganisms (GCM) 10K type strain sequencing project: providing services to taxonomists for standard genome sequencing and annotation.</title>
        <authorList>
            <consortium name="The Broad Institute Genomics Platform"/>
            <consortium name="The Broad Institute Genome Sequencing Center for Infectious Disease"/>
            <person name="Wu L."/>
            <person name="Ma J."/>
        </authorList>
    </citation>
    <scope>NUCLEOTIDE SEQUENCE [LARGE SCALE GENOMIC DNA]</scope>
    <source>
        <strain evidence="2">JCM 17656</strain>
    </source>
</reference>
<name>A0ABP6V5Q9_9ACTN</name>
<dbReference type="InterPro" id="IPR004195">
    <property type="entry name" value="Head_decoration_D"/>
</dbReference>
<gene>
    <name evidence="1" type="ORF">GCM10022295_07270</name>
</gene>
<comment type="caution">
    <text evidence="1">The sequence shown here is derived from an EMBL/GenBank/DDBJ whole genome shotgun (WGS) entry which is preliminary data.</text>
</comment>
<evidence type="ECO:0000313" key="2">
    <source>
        <dbReference type="Proteomes" id="UP001500707"/>
    </source>
</evidence>